<gene>
    <name evidence="2" type="ordered locus">Q7C_1663</name>
</gene>
<dbReference type="HOGENOM" id="CLU_1738355_0_0_6"/>
<keyword evidence="1" id="KW-0732">Signal</keyword>
<dbReference type="AlphaFoldDB" id="I1YIR8"/>
<dbReference type="EMBL" id="CP003380">
    <property type="protein sequence ID" value="AFJ02811.1"/>
    <property type="molecule type" value="Genomic_DNA"/>
</dbReference>
<feature type="signal peptide" evidence="1">
    <location>
        <begin position="1"/>
        <end position="23"/>
    </location>
</feature>
<dbReference type="STRING" id="754477.Q7C_1663"/>
<name>I1YIR8_METFJ</name>
<evidence type="ECO:0000256" key="1">
    <source>
        <dbReference type="SAM" id="SignalP"/>
    </source>
</evidence>
<feature type="chain" id="PRO_5003654640" evidence="1">
    <location>
        <begin position="24"/>
        <end position="145"/>
    </location>
</feature>
<dbReference type="RefSeq" id="WP_014704231.1">
    <property type="nucleotide sequence ID" value="NC_017856.1"/>
</dbReference>
<sequence length="145" mass="16795" precursor="true">MFNFRYILSSLLIGFAFSTSVQAAPSSQDLIGTWYNEREADGETMKWLMRRMDDNKYAALFLVCNGDDLSWVQKELGAWQIQDDKLIDTMHTLENMNGKQAAPENTQTVYIDLSLDGENLHYQKQNSDKQFDYKRVENGFQISCK</sequence>
<reference evidence="2 3" key="1">
    <citation type="journal article" date="2012" name="J. Bacteriol.">
        <title>Complete genome sequences of Methylophaga sp. strain JAM1 and Methylophaga sp. strain JAM7.</title>
        <authorList>
            <person name="Villeneuve C."/>
            <person name="Martineau C."/>
            <person name="Mauffrey F."/>
            <person name="Villemur R."/>
        </authorList>
    </citation>
    <scope>NUCLEOTIDE SEQUENCE [LARGE SCALE GENOMIC DNA]</scope>
    <source>
        <strain evidence="2 3">JAM7</strain>
    </source>
</reference>
<evidence type="ECO:0000313" key="3">
    <source>
        <dbReference type="Proteomes" id="UP000009145"/>
    </source>
</evidence>
<evidence type="ECO:0000313" key="2">
    <source>
        <dbReference type="EMBL" id="AFJ02811.1"/>
    </source>
</evidence>
<dbReference type="OrthoDB" id="5609178at2"/>
<accession>I1YIR8</accession>
<organism evidence="2 3">
    <name type="scientific">Methylophaga frappieri (strain ATCC BAA-2434 / DSM 25690 / JAM7)</name>
    <dbReference type="NCBI Taxonomy" id="754477"/>
    <lineage>
        <taxon>Bacteria</taxon>
        <taxon>Pseudomonadati</taxon>
        <taxon>Pseudomonadota</taxon>
        <taxon>Gammaproteobacteria</taxon>
        <taxon>Thiotrichales</taxon>
        <taxon>Piscirickettsiaceae</taxon>
        <taxon>Methylophaga</taxon>
    </lineage>
</organism>
<proteinExistence type="predicted"/>
<protein>
    <submittedName>
        <fullName evidence="2">Uncharacterized protein</fullName>
    </submittedName>
</protein>
<dbReference type="KEGG" id="mec:Q7C_1663"/>
<dbReference type="Proteomes" id="UP000009145">
    <property type="component" value="Chromosome"/>
</dbReference>
<dbReference type="PATRIC" id="fig|754477.3.peg.1640"/>
<keyword evidence="3" id="KW-1185">Reference proteome</keyword>